<dbReference type="eggNOG" id="COG1587">
    <property type="taxonomic scope" value="Bacteria"/>
</dbReference>
<dbReference type="OrthoDB" id="9787650at2"/>
<comment type="caution">
    <text evidence="11">The sequence shown here is derived from an EMBL/GenBank/DDBJ whole genome shotgun (WGS) entry which is preliminary data.</text>
</comment>
<evidence type="ECO:0000256" key="9">
    <source>
        <dbReference type="RuleBase" id="RU366031"/>
    </source>
</evidence>
<dbReference type="PANTHER" id="PTHR38042">
    <property type="entry name" value="UROPORPHYRINOGEN-III SYNTHASE, CHLOROPLASTIC"/>
    <property type="match status" value="1"/>
</dbReference>
<name>U2EN74_9GAMM</name>
<evidence type="ECO:0000313" key="11">
    <source>
        <dbReference type="EMBL" id="ERJ19310.1"/>
    </source>
</evidence>
<dbReference type="SUPFAM" id="SSF69618">
    <property type="entry name" value="HemD-like"/>
    <property type="match status" value="1"/>
</dbReference>
<keyword evidence="12" id="KW-1185">Reference proteome</keyword>
<comment type="catalytic activity">
    <reaction evidence="8 9">
        <text>hydroxymethylbilane = uroporphyrinogen III + H2O</text>
        <dbReference type="Rhea" id="RHEA:18965"/>
        <dbReference type="ChEBI" id="CHEBI:15377"/>
        <dbReference type="ChEBI" id="CHEBI:57308"/>
        <dbReference type="ChEBI" id="CHEBI:57845"/>
        <dbReference type="EC" id="4.2.1.75"/>
    </reaction>
</comment>
<organism evidence="11 12">
    <name type="scientific">Salinisphaera shabanensis E1L3A</name>
    <dbReference type="NCBI Taxonomy" id="1033802"/>
    <lineage>
        <taxon>Bacteria</taxon>
        <taxon>Pseudomonadati</taxon>
        <taxon>Pseudomonadota</taxon>
        <taxon>Gammaproteobacteria</taxon>
        <taxon>Salinisphaerales</taxon>
        <taxon>Salinisphaeraceae</taxon>
        <taxon>Salinisphaera</taxon>
    </lineage>
</organism>
<comment type="function">
    <text evidence="6 9">Catalyzes cyclization of the linear tetrapyrrole, hydroxymethylbilane, to the macrocyclic uroporphyrinogen III.</text>
</comment>
<feature type="domain" description="Tetrapyrrole biosynthesis uroporphyrinogen III synthase" evidence="10">
    <location>
        <begin position="21"/>
        <end position="227"/>
    </location>
</feature>
<evidence type="ECO:0000256" key="8">
    <source>
        <dbReference type="ARBA" id="ARBA00048617"/>
    </source>
</evidence>
<accession>U2EN74</accession>
<evidence type="ECO:0000313" key="12">
    <source>
        <dbReference type="Proteomes" id="UP000006242"/>
    </source>
</evidence>
<protein>
    <recommendedName>
        <fullName evidence="7 9">Uroporphyrinogen-III synthase</fullName>
        <ecNumber evidence="3 9">4.2.1.75</ecNumber>
    </recommendedName>
</protein>
<sequence>MKLPLAGQTVWLMRAAHQSAAWAELLTQAGATVIVEPLMAIEPTPDRAAAHQALARAVSADCVIATSTNAIDAAWRLRPDFAPTGRLYGVGSASAQALETAAGRAVERPEGAFTSEALLSMDSLMHVDGLDISILSGEGGRNVLVETLTARGARVEKIALYRRRWLTPSPARLHDIFTRADTAIVTSGEALAHLADLVSGPENSALRSCLERCRLVAPSTRVVKQVDQRLNWQHAPLIVERINGEAIVAALARLSTGDRQ</sequence>
<evidence type="ECO:0000256" key="3">
    <source>
        <dbReference type="ARBA" id="ARBA00013109"/>
    </source>
</evidence>
<proteinExistence type="inferred from homology"/>
<dbReference type="EMBL" id="AFNV02000010">
    <property type="protein sequence ID" value="ERJ19310.1"/>
    <property type="molecule type" value="Genomic_DNA"/>
</dbReference>
<dbReference type="GO" id="GO:0004852">
    <property type="term" value="F:uroporphyrinogen-III synthase activity"/>
    <property type="evidence" value="ECO:0007669"/>
    <property type="project" value="UniProtKB-UniRule"/>
</dbReference>
<dbReference type="GO" id="GO:0006782">
    <property type="term" value="P:protoporphyrinogen IX biosynthetic process"/>
    <property type="evidence" value="ECO:0007669"/>
    <property type="project" value="UniProtKB-UniRule"/>
</dbReference>
<dbReference type="Proteomes" id="UP000006242">
    <property type="component" value="Unassembled WGS sequence"/>
</dbReference>
<reference evidence="11 12" key="1">
    <citation type="journal article" date="2011" name="J. Bacteriol.">
        <title>Genome sequence of Salinisphaera shabanensis, a gammaproteobacterium from the harsh, variable environment of the brine-seawater interface of the Shaban Deep in the Red Sea.</title>
        <authorList>
            <person name="Antunes A."/>
            <person name="Alam I."/>
            <person name="Bajic V.B."/>
            <person name="Stingl U."/>
        </authorList>
    </citation>
    <scope>NUCLEOTIDE SEQUENCE [LARGE SCALE GENOMIC DNA]</scope>
    <source>
        <strain evidence="11 12">E1L3A</strain>
    </source>
</reference>
<dbReference type="CDD" id="cd06578">
    <property type="entry name" value="HemD"/>
    <property type="match status" value="1"/>
</dbReference>
<evidence type="ECO:0000256" key="6">
    <source>
        <dbReference type="ARBA" id="ARBA00037589"/>
    </source>
</evidence>
<comment type="pathway">
    <text evidence="1 9">Porphyrin-containing compound metabolism; protoporphyrin-IX biosynthesis; coproporphyrinogen-III from 5-aminolevulinate: step 3/4.</text>
</comment>
<evidence type="ECO:0000256" key="2">
    <source>
        <dbReference type="ARBA" id="ARBA00008133"/>
    </source>
</evidence>
<dbReference type="UniPathway" id="UPA00251">
    <property type="reaction ID" value="UER00320"/>
</dbReference>
<keyword evidence="4 9" id="KW-0456">Lyase</keyword>
<reference evidence="11 12" key="2">
    <citation type="journal article" date="2013" name="PLoS ONE">
        <title>INDIGO - INtegrated Data Warehouse of MIcrobial GenOmes with Examples from the Red Sea Extremophiles.</title>
        <authorList>
            <person name="Alam I."/>
            <person name="Antunes A."/>
            <person name="Kamau A.A."/>
            <person name="Ba Alawi W."/>
            <person name="Kalkatawi M."/>
            <person name="Stingl U."/>
            <person name="Bajic V.B."/>
        </authorList>
    </citation>
    <scope>NUCLEOTIDE SEQUENCE [LARGE SCALE GENOMIC DNA]</scope>
    <source>
        <strain evidence="11 12">E1L3A</strain>
    </source>
</reference>
<comment type="similarity">
    <text evidence="2 9">Belongs to the uroporphyrinogen-III synthase family.</text>
</comment>
<dbReference type="InterPro" id="IPR039793">
    <property type="entry name" value="UROS/Hem4"/>
</dbReference>
<dbReference type="Gene3D" id="3.40.50.10090">
    <property type="match status" value="2"/>
</dbReference>
<evidence type="ECO:0000259" key="10">
    <source>
        <dbReference type="Pfam" id="PF02602"/>
    </source>
</evidence>
<dbReference type="PANTHER" id="PTHR38042:SF1">
    <property type="entry name" value="UROPORPHYRINOGEN-III SYNTHASE, CHLOROPLASTIC"/>
    <property type="match status" value="1"/>
</dbReference>
<dbReference type="InterPro" id="IPR003754">
    <property type="entry name" value="4pyrrol_synth_uPrphyn_synth"/>
</dbReference>
<evidence type="ECO:0000256" key="5">
    <source>
        <dbReference type="ARBA" id="ARBA00023244"/>
    </source>
</evidence>
<dbReference type="AlphaFoldDB" id="U2EN74"/>
<dbReference type="RefSeq" id="WP_006913947.1">
    <property type="nucleotide sequence ID" value="NZ_AFNV02000010.1"/>
</dbReference>
<dbReference type="Pfam" id="PF02602">
    <property type="entry name" value="HEM4"/>
    <property type="match status" value="1"/>
</dbReference>
<dbReference type="EC" id="4.2.1.75" evidence="3 9"/>
<dbReference type="STRING" id="1033802.SSPSH_001684"/>
<evidence type="ECO:0000256" key="7">
    <source>
        <dbReference type="ARBA" id="ARBA00040167"/>
    </source>
</evidence>
<evidence type="ECO:0000256" key="4">
    <source>
        <dbReference type="ARBA" id="ARBA00023239"/>
    </source>
</evidence>
<dbReference type="InterPro" id="IPR036108">
    <property type="entry name" value="4pyrrol_syn_uPrphyn_synt_sf"/>
</dbReference>
<gene>
    <name evidence="11" type="ORF">SSPSH_001684</name>
</gene>
<dbReference type="GO" id="GO:0006780">
    <property type="term" value="P:uroporphyrinogen III biosynthetic process"/>
    <property type="evidence" value="ECO:0007669"/>
    <property type="project" value="UniProtKB-UniRule"/>
</dbReference>
<keyword evidence="5 9" id="KW-0627">Porphyrin biosynthesis</keyword>
<evidence type="ECO:0000256" key="1">
    <source>
        <dbReference type="ARBA" id="ARBA00004772"/>
    </source>
</evidence>